<feature type="region of interest" description="Disordered" evidence="1">
    <location>
        <begin position="1"/>
        <end position="35"/>
    </location>
</feature>
<dbReference type="Proteomes" id="UP000026961">
    <property type="component" value="Chromosome 1"/>
</dbReference>
<reference evidence="2" key="3">
    <citation type="submission" date="2018-05" db="EMBL/GenBank/DDBJ databases">
        <title>OgluRS3 (Oryza glumaepatula Reference Sequence Version 3).</title>
        <authorList>
            <person name="Zhang J."/>
            <person name="Kudrna D."/>
            <person name="Lee S."/>
            <person name="Talag J."/>
            <person name="Welchert J."/>
            <person name="Wing R.A."/>
        </authorList>
    </citation>
    <scope>NUCLEOTIDE SEQUENCE [LARGE SCALE GENOMIC DNA]</scope>
</reference>
<dbReference type="EnsemblPlants" id="OGLUM01G28580.1">
    <property type="protein sequence ID" value="OGLUM01G28580.1"/>
    <property type="gene ID" value="OGLUM01G28580"/>
</dbReference>
<reference evidence="2" key="2">
    <citation type="submission" date="2015-04" db="UniProtKB">
        <authorList>
            <consortium name="EnsemblPlants"/>
        </authorList>
    </citation>
    <scope>IDENTIFICATION</scope>
</reference>
<evidence type="ECO:0000313" key="3">
    <source>
        <dbReference type="Proteomes" id="UP000026961"/>
    </source>
</evidence>
<accession>A0A0D9YCH6</accession>
<dbReference type="AlphaFoldDB" id="A0A0D9YCH6"/>
<dbReference type="HOGENOM" id="CLU_105696_0_0_1"/>
<keyword evidence="3" id="KW-1185">Reference proteome</keyword>
<dbReference type="Gramene" id="OGLUM01G28580.1">
    <property type="protein sequence ID" value="OGLUM01G28580.1"/>
    <property type="gene ID" value="OGLUM01G28580"/>
</dbReference>
<name>A0A0D9YCH6_9ORYZ</name>
<protein>
    <submittedName>
        <fullName evidence="2">Uncharacterized protein</fullName>
    </submittedName>
</protein>
<organism evidence="2">
    <name type="scientific">Oryza glumipatula</name>
    <dbReference type="NCBI Taxonomy" id="40148"/>
    <lineage>
        <taxon>Eukaryota</taxon>
        <taxon>Viridiplantae</taxon>
        <taxon>Streptophyta</taxon>
        <taxon>Embryophyta</taxon>
        <taxon>Tracheophyta</taxon>
        <taxon>Spermatophyta</taxon>
        <taxon>Magnoliopsida</taxon>
        <taxon>Liliopsida</taxon>
        <taxon>Poales</taxon>
        <taxon>Poaceae</taxon>
        <taxon>BOP clade</taxon>
        <taxon>Oryzoideae</taxon>
        <taxon>Oryzeae</taxon>
        <taxon>Oryzinae</taxon>
        <taxon>Oryza</taxon>
    </lineage>
</organism>
<feature type="compositionally biased region" description="Basic and acidic residues" evidence="1">
    <location>
        <begin position="1"/>
        <end position="11"/>
    </location>
</feature>
<evidence type="ECO:0000256" key="1">
    <source>
        <dbReference type="SAM" id="MobiDB-lite"/>
    </source>
</evidence>
<sequence length="215" mass="22518">MREKGKDEGKVRGKGPMAEEGWAKGATGGADVSAGADTRGEVAGDSAARVIGQRKCGRAVEAGRQTVGARKQLSAGQGSSRCRRLGNGARKWWSEPMPGRRGWRSGGGEEAVVGTNSGAMKLWAALAVGSGLALSSTSRSLVCFYLSSLHLHYSTLHATDLARGGSSVRTQDALLSMSLPPFSPFSQLGSAGCRGSRASRFRALVSPGEFFLHFF</sequence>
<evidence type="ECO:0000313" key="2">
    <source>
        <dbReference type="EnsemblPlants" id="OGLUM01G28580.1"/>
    </source>
</evidence>
<proteinExistence type="predicted"/>
<reference evidence="2" key="1">
    <citation type="submission" date="2013-08" db="EMBL/GenBank/DDBJ databases">
        <title>Oryza genome evolution.</title>
        <authorList>
            <person name="Wing R.A."/>
            <person name="Panaud O."/>
            <person name="Oliveira A.C."/>
        </authorList>
    </citation>
    <scope>NUCLEOTIDE SEQUENCE</scope>
</reference>